<dbReference type="SUPFAM" id="SSF52096">
    <property type="entry name" value="ClpP/crotonase"/>
    <property type="match status" value="1"/>
</dbReference>
<gene>
    <name evidence="2" type="ORF">EAUS1353_LOCUS2688</name>
</gene>
<dbReference type="InterPro" id="IPR034733">
    <property type="entry name" value="AcCoA_carboxyl_beta"/>
</dbReference>
<dbReference type="Pfam" id="PF01039">
    <property type="entry name" value="Carboxyl_trans"/>
    <property type="match status" value="1"/>
</dbReference>
<name>A0A7S1TNP5_9RHOD</name>
<dbReference type="GO" id="GO:0003989">
    <property type="term" value="F:acetyl-CoA carboxylase activity"/>
    <property type="evidence" value="ECO:0007669"/>
    <property type="project" value="InterPro"/>
</dbReference>
<dbReference type="Gene3D" id="3.90.226.10">
    <property type="entry name" value="2-enoyl-CoA Hydratase, Chain A, domain 1"/>
    <property type="match status" value="1"/>
</dbReference>
<sequence length="139" mass="16023">MLPIYLQIAHEFADLHDRSGRMLAKGVVRDVLEWKRSREFFYWRVRRRIAELGLRERVAAAGFGAALQWDEVTRLLQDGVGGPATWDDDRAFLEWVDSHQADVEAMVRSQRAHSAHLRIAELLDGLGDDEKRSVLDKLK</sequence>
<dbReference type="AlphaFoldDB" id="A0A7S1TNP5"/>
<dbReference type="GO" id="GO:0006633">
    <property type="term" value="P:fatty acid biosynthetic process"/>
    <property type="evidence" value="ECO:0007669"/>
    <property type="project" value="TreeGrafter"/>
</dbReference>
<dbReference type="InterPro" id="IPR029045">
    <property type="entry name" value="ClpP/crotonase-like_dom_sf"/>
</dbReference>
<dbReference type="EMBL" id="HBGI01004168">
    <property type="protein sequence ID" value="CAD9240948.1"/>
    <property type="molecule type" value="Transcribed_RNA"/>
</dbReference>
<evidence type="ECO:0000313" key="2">
    <source>
        <dbReference type="EMBL" id="CAD9240948.1"/>
    </source>
</evidence>
<dbReference type="PANTHER" id="PTHR45728:SF3">
    <property type="entry name" value="ACETYL-COA CARBOXYLASE"/>
    <property type="match status" value="1"/>
</dbReference>
<reference evidence="2" key="1">
    <citation type="submission" date="2021-01" db="EMBL/GenBank/DDBJ databases">
        <authorList>
            <person name="Corre E."/>
            <person name="Pelletier E."/>
            <person name="Niang G."/>
            <person name="Scheremetjew M."/>
            <person name="Finn R."/>
            <person name="Kale V."/>
            <person name="Holt S."/>
            <person name="Cochrane G."/>
            <person name="Meng A."/>
            <person name="Brown T."/>
            <person name="Cohen L."/>
        </authorList>
    </citation>
    <scope>NUCLEOTIDE SEQUENCE</scope>
    <source>
        <strain evidence="2">CCMP3124</strain>
    </source>
</reference>
<feature type="domain" description="Acetyl-coenzyme A carboxylase carboxyl transferase subunit beta" evidence="1">
    <location>
        <begin position="2"/>
        <end position="49"/>
    </location>
</feature>
<dbReference type="PANTHER" id="PTHR45728">
    <property type="entry name" value="ACETYL-COA CARBOXYLASE, ISOFORM A"/>
    <property type="match status" value="1"/>
</dbReference>
<evidence type="ECO:0000259" key="1">
    <source>
        <dbReference type="Pfam" id="PF01039"/>
    </source>
</evidence>
<proteinExistence type="predicted"/>
<organism evidence="2">
    <name type="scientific">Erythrolobus australicus</name>
    <dbReference type="NCBI Taxonomy" id="1077150"/>
    <lineage>
        <taxon>Eukaryota</taxon>
        <taxon>Rhodophyta</taxon>
        <taxon>Bangiophyceae</taxon>
        <taxon>Porphyridiales</taxon>
        <taxon>Porphyridiaceae</taxon>
        <taxon>Erythrolobus</taxon>
    </lineage>
</organism>
<dbReference type="InterPro" id="IPR049076">
    <property type="entry name" value="ACCA"/>
</dbReference>
<accession>A0A7S1TNP5</accession>
<protein>
    <recommendedName>
        <fullName evidence="1">Acetyl-coenzyme A carboxylase carboxyl transferase subunit beta domain-containing protein</fullName>
    </recommendedName>
</protein>